<dbReference type="EMBL" id="CP017015">
    <property type="protein sequence ID" value="AOG60954.1"/>
    <property type="molecule type" value="Genomic_DNA"/>
</dbReference>
<evidence type="ECO:0000313" key="3">
    <source>
        <dbReference type="Proteomes" id="UP000094378"/>
    </source>
</evidence>
<evidence type="ECO:0008006" key="4">
    <source>
        <dbReference type="Google" id="ProtNLM"/>
    </source>
</evidence>
<dbReference type="Pfam" id="PF05215">
    <property type="entry name" value="Spiralin"/>
    <property type="match status" value="1"/>
</dbReference>
<dbReference type="NCBIfam" id="NF045726">
    <property type="entry name" value="XXplasma_LP"/>
    <property type="match status" value="1"/>
</dbReference>
<evidence type="ECO:0000256" key="1">
    <source>
        <dbReference type="SAM" id="SignalP"/>
    </source>
</evidence>
<dbReference type="InterPro" id="IPR007880">
    <property type="entry name" value="Spiralin"/>
</dbReference>
<organism evidence="2 3">
    <name type="scientific">Spiroplasma helicoides</name>
    <dbReference type="NCBI Taxonomy" id="216938"/>
    <lineage>
        <taxon>Bacteria</taxon>
        <taxon>Bacillati</taxon>
        <taxon>Mycoplasmatota</taxon>
        <taxon>Mollicutes</taxon>
        <taxon>Entomoplasmatales</taxon>
        <taxon>Spiroplasmataceae</taxon>
        <taxon>Spiroplasma</taxon>
    </lineage>
</organism>
<keyword evidence="1" id="KW-0732">Signal</keyword>
<dbReference type="InterPro" id="IPR054816">
    <property type="entry name" value="Lipoprotein_mollicutes-type_CS"/>
</dbReference>
<reference evidence="2 3" key="1">
    <citation type="submission" date="2016-08" db="EMBL/GenBank/DDBJ databases">
        <title>Complete genome sequence of Spiroplasma helicoides TABS-2 (DSM 22551).</title>
        <authorList>
            <person name="Shen W.-Y."/>
            <person name="Lo W.-S."/>
            <person name="Lai Y.-C."/>
            <person name="Kuo C.-H."/>
        </authorList>
    </citation>
    <scope>NUCLEOTIDE SEQUENCE [LARGE SCALE GENOMIC DNA]</scope>
    <source>
        <strain evidence="2 3">TABS-2</strain>
    </source>
</reference>
<feature type="signal peptide" evidence="1">
    <location>
        <begin position="1"/>
        <end position="23"/>
    </location>
</feature>
<dbReference type="RefSeq" id="WP_069117296.1">
    <property type="nucleotide sequence ID" value="NZ_CP017015.1"/>
</dbReference>
<protein>
    <recommendedName>
        <fullName evidence="4">Spiralin-like protein</fullName>
    </recommendedName>
</protein>
<name>A0A1B3SLZ9_9MOLU</name>
<sequence length="234" mass="24711">MKKLLSLLAATGLVATSSSVAVACNKKADDKKTEETTTTIKDLSTLSGDKLNITPEDDTQDKAEEAVIAQIKKELGVDVVKATDVTFDGFKKAEKETDGSIKVTAASTSKLVKGTVTFVLKQKAAEPEEAKKPVITLEAKSLSEGALDIKADNSTLTTVTIKVANPVSEKSPKATLGSETDKTKLVIGEVTGKAGQESYTFTLKATEQFTNFVSVTVSYDNAESVTLKVTAKNA</sequence>
<dbReference type="STRING" id="216938.SHELI_v1c10070"/>
<evidence type="ECO:0000313" key="2">
    <source>
        <dbReference type="EMBL" id="AOG60954.1"/>
    </source>
</evidence>
<keyword evidence="3" id="KW-1185">Reference proteome</keyword>
<dbReference type="OrthoDB" id="391057at2"/>
<dbReference type="AlphaFoldDB" id="A0A1B3SLZ9"/>
<feature type="chain" id="PRO_5008554111" description="Spiralin-like protein" evidence="1">
    <location>
        <begin position="24"/>
        <end position="234"/>
    </location>
</feature>
<dbReference type="Proteomes" id="UP000094378">
    <property type="component" value="Chromosome"/>
</dbReference>
<dbReference type="PROSITE" id="PS51257">
    <property type="entry name" value="PROKAR_LIPOPROTEIN"/>
    <property type="match status" value="1"/>
</dbReference>
<accession>A0A1B3SLZ9</accession>
<dbReference type="KEGG" id="shj:SHELI_v1c10070"/>
<gene>
    <name evidence="2" type="ORF">SHELI_v1c10070</name>
</gene>
<proteinExistence type="predicted"/>
<dbReference type="NCBIfam" id="NF038029">
    <property type="entry name" value="LP_plasma"/>
    <property type="match status" value="1"/>
</dbReference>
<dbReference type="GO" id="GO:0016020">
    <property type="term" value="C:membrane"/>
    <property type="evidence" value="ECO:0007669"/>
    <property type="project" value="InterPro"/>
</dbReference>